<evidence type="ECO:0000313" key="8">
    <source>
        <dbReference type="Proteomes" id="UP000694941"/>
    </source>
</evidence>
<keyword evidence="8" id="KW-1185">Reference proteome</keyword>
<organism evidence="8 9">
    <name type="scientific">Limulus polyphemus</name>
    <name type="common">Atlantic horseshoe crab</name>
    <dbReference type="NCBI Taxonomy" id="6850"/>
    <lineage>
        <taxon>Eukaryota</taxon>
        <taxon>Metazoa</taxon>
        <taxon>Ecdysozoa</taxon>
        <taxon>Arthropoda</taxon>
        <taxon>Chelicerata</taxon>
        <taxon>Merostomata</taxon>
        <taxon>Xiphosura</taxon>
        <taxon>Limulidae</taxon>
        <taxon>Limulus</taxon>
    </lineage>
</organism>
<evidence type="ECO:0000256" key="1">
    <source>
        <dbReference type="ARBA" id="ARBA00004173"/>
    </source>
</evidence>
<proteinExistence type="inferred from homology"/>
<comment type="similarity">
    <text evidence="2">Belongs to the mitochondrion-specific ribosomal protein mL40 family.</text>
</comment>
<comment type="subcellular location">
    <subcellularLocation>
        <location evidence="1">Mitochondrion</location>
    </subcellularLocation>
</comment>
<dbReference type="Pfam" id="PF09812">
    <property type="entry name" value="MRP-L28"/>
    <property type="match status" value="1"/>
</dbReference>
<sequence length="219" mass="25746">MSLLFPVFVNGVSLALLKHQPRICSSAISQWCHQLFNRRIHTASQPLLFHLSFPLGAEPLRKKKKIDPAVLKMREERKKRRLEKAIRKLEKSARRLKPIEEIEITPSLRKEITLRKREGSHLTFEEIEEQYQLQKKWAHYRYHQHLAEMSMIERIISAQNRALVALREESEELYQEAIQIDSALIPFKVSGPVQTPPIKNYDPPDGEYTDMTKKWDILS</sequence>
<evidence type="ECO:0000313" key="9">
    <source>
        <dbReference type="RefSeq" id="XP_013791787.1"/>
    </source>
</evidence>
<dbReference type="PANTHER" id="PTHR13359:SF2">
    <property type="entry name" value="LARGE RIBOSOMAL SUBUNIT PROTEIN ML40"/>
    <property type="match status" value="1"/>
</dbReference>
<dbReference type="PANTHER" id="PTHR13359">
    <property type="entry name" value="39S RIBOSOMAL PROTEIN L40, MITOCHONDRIAL"/>
    <property type="match status" value="1"/>
</dbReference>
<evidence type="ECO:0000256" key="4">
    <source>
        <dbReference type="ARBA" id="ARBA00022980"/>
    </source>
</evidence>
<evidence type="ECO:0000256" key="3">
    <source>
        <dbReference type="ARBA" id="ARBA00022946"/>
    </source>
</evidence>
<reference evidence="9" key="1">
    <citation type="submission" date="2025-08" db="UniProtKB">
        <authorList>
            <consortium name="RefSeq"/>
        </authorList>
    </citation>
    <scope>IDENTIFICATION</scope>
    <source>
        <tissue evidence="9">Muscle</tissue>
    </source>
</reference>
<dbReference type="GeneID" id="106475652"/>
<dbReference type="Gene3D" id="6.10.250.3440">
    <property type="match status" value="1"/>
</dbReference>
<dbReference type="RefSeq" id="XP_013791787.1">
    <property type="nucleotide sequence ID" value="XM_013936333.2"/>
</dbReference>
<dbReference type="Proteomes" id="UP000694941">
    <property type="component" value="Unplaced"/>
</dbReference>
<name>A0ABM1BZW6_LIMPO</name>
<evidence type="ECO:0000256" key="5">
    <source>
        <dbReference type="ARBA" id="ARBA00023128"/>
    </source>
</evidence>
<keyword evidence="6" id="KW-0687">Ribonucleoprotein</keyword>
<accession>A0ABM1BZW6</accession>
<keyword evidence="5" id="KW-0496">Mitochondrion</keyword>
<evidence type="ECO:0000256" key="7">
    <source>
        <dbReference type="ARBA" id="ARBA00035192"/>
    </source>
</evidence>
<evidence type="ECO:0000256" key="6">
    <source>
        <dbReference type="ARBA" id="ARBA00023274"/>
    </source>
</evidence>
<dbReference type="InterPro" id="IPR019192">
    <property type="entry name" value="Ribosomal_mL40"/>
</dbReference>
<protein>
    <recommendedName>
        <fullName evidence="7">Large ribosomal subunit protein mL40</fullName>
    </recommendedName>
</protein>
<keyword evidence="4" id="KW-0689">Ribosomal protein</keyword>
<keyword evidence="3" id="KW-0809">Transit peptide</keyword>
<dbReference type="InterPro" id="IPR039145">
    <property type="entry name" value="Ribosomal_mL40_metazoa/plant"/>
</dbReference>
<gene>
    <name evidence="9" type="primary">LOC106475652</name>
</gene>
<evidence type="ECO:0000256" key="2">
    <source>
        <dbReference type="ARBA" id="ARBA00009360"/>
    </source>
</evidence>